<keyword evidence="3" id="KW-1185">Reference proteome</keyword>
<keyword evidence="1" id="KW-0472">Membrane</keyword>
<dbReference type="GeneID" id="94346898"/>
<dbReference type="PANTHER" id="PTHR22538">
    <property type="entry name" value="CILIA- AND FLAGELLA-ASSOCIATED PROTEIN 74"/>
    <property type="match status" value="1"/>
</dbReference>
<keyword evidence="1" id="KW-0812">Transmembrane</keyword>
<dbReference type="RefSeq" id="XP_067816831.1">
    <property type="nucleotide sequence ID" value="XM_067961227.1"/>
</dbReference>
<comment type="caution">
    <text evidence="2">The sequence shown here is derived from an EMBL/GenBank/DDBJ whole genome shotgun (WGS) entry which is preliminary data.</text>
</comment>
<gene>
    <name evidence="2" type="ORF">CCR75_003130</name>
</gene>
<dbReference type="KEGG" id="blac:94346898"/>
<dbReference type="PANTHER" id="PTHR22538:SF1">
    <property type="entry name" value="VWFD DOMAIN-CONTAINING PROTEIN"/>
    <property type="match status" value="1"/>
</dbReference>
<dbReference type="EMBL" id="SHOA02000014">
    <property type="protein sequence ID" value="TDH67332.1"/>
    <property type="molecule type" value="Genomic_DNA"/>
</dbReference>
<evidence type="ECO:0000313" key="2">
    <source>
        <dbReference type="EMBL" id="TDH67332.1"/>
    </source>
</evidence>
<protein>
    <submittedName>
        <fullName evidence="2">Uncharacterized protein</fullName>
    </submittedName>
</protein>
<evidence type="ECO:0000256" key="1">
    <source>
        <dbReference type="SAM" id="Phobius"/>
    </source>
</evidence>
<dbReference type="OrthoDB" id="95392at2759"/>
<organism evidence="2 3">
    <name type="scientific">Bremia lactucae</name>
    <name type="common">Lettuce downy mildew</name>
    <dbReference type="NCBI Taxonomy" id="4779"/>
    <lineage>
        <taxon>Eukaryota</taxon>
        <taxon>Sar</taxon>
        <taxon>Stramenopiles</taxon>
        <taxon>Oomycota</taxon>
        <taxon>Peronosporomycetes</taxon>
        <taxon>Peronosporales</taxon>
        <taxon>Peronosporaceae</taxon>
        <taxon>Bremia</taxon>
    </lineage>
</organism>
<reference evidence="2 3" key="1">
    <citation type="journal article" date="2021" name="Genome Biol.">
        <title>AFLAP: assembly-free linkage analysis pipeline using k-mers from genome sequencing data.</title>
        <authorList>
            <person name="Fletcher K."/>
            <person name="Zhang L."/>
            <person name="Gil J."/>
            <person name="Han R."/>
            <person name="Cavanaugh K."/>
            <person name="Michelmore R."/>
        </authorList>
    </citation>
    <scope>NUCLEOTIDE SEQUENCE [LARGE SCALE GENOMIC DNA]</scope>
    <source>
        <strain evidence="2 3">SF5</strain>
    </source>
</reference>
<dbReference type="Proteomes" id="UP000294530">
    <property type="component" value="Unassembled WGS sequence"/>
</dbReference>
<keyword evidence="1" id="KW-1133">Transmembrane helix</keyword>
<name>A0A976FIA0_BRELC</name>
<evidence type="ECO:0000313" key="3">
    <source>
        <dbReference type="Proteomes" id="UP000294530"/>
    </source>
</evidence>
<accession>A0A976FIA0</accession>
<dbReference type="AlphaFoldDB" id="A0A976FIA0"/>
<sequence>MPLKPLKSWSLPWSQSSDIIEKATFDTMSVQSSAYRLLYFVVVYAALIMLTWTGASAAQTSNASVHATPHLDWPSLKLHFTMKRNTMRIHSQSEFDVYANPIVSEDGFKVLYDGYVEFIEGSTRTRYTLLGGVAYSTTSVQNRTLSAISQCLDPKGLPPFMDLLTALNDATPALKATSEGSNIECTMGQVLMVKAFGLTLAACSSGLAGISIYGSDIEIQITYLKNRVLIAVPHVLGTCAVATKATEMSDIAIALLTGGEIPNNEERNLNLIFGLSSTTCSCKSVPRPCLFIHGLGIDFAEVGLQDSFDWYWGNLTDHAPCCTEFKYMIWNSIETSWRNSTLQQNIIPPIDGKWKYLPAA</sequence>
<feature type="transmembrane region" description="Helical" evidence="1">
    <location>
        <begin position="37"/>
        <end position="55"/>
    </location>
</feature>
<proteinExistence type="predicted"/>